<dbReference type="EMBL" id="SNZH01000005">
    <property type="protein sequence ID" value="TDR45087.1"/>
    <property type="molecule type" value="Genomic_DNA"/>
</dbReference>
<dbReference type="InterPro" id="IPR003838">
    <property type="entry name" value="ABC3_permease_C"/>
</dbReference>
<dbReference type="Pfam" id="PF12704">
    <property type="entry name" value="MacB_PCD"/>
    <property type="match status" value="2"/>
</dbReference>
<dbReference type="RefSeq" id="WP_133818588.1">
    <property type="nucleotide sequence ID" value="NZ_SNZH01000005.1"/>
</dbReference>
<feature type="transmembrane region" description="Helical" evidence="7">
    <location>
        <begin position="271"/>
        <end position="296"/>
    </location>
</feature>
<dbReference type="InterPro" id="IPR025857">
    <property type="entry name" value="MacB_PCD"/>
</dbReference>
<dbReference type="Proteomes" id="UP000295293">
    <property type="component" value="Unassembled WGS sequence"/>
</dbReference>
<evidence type="ECO:0000313" key="10">
    <source>
        <dbReference type="EMBL" id="TDR45087.1"/>
    </source>
</evidence>
<dbReference type="Pfam" id="PF02687">
    <property type="entry name" value="FtsX"/>
    <property type="match status" value="2"/>
</dbReference>
<organism evidence="10 11">
    <name type="scientific">Tahibacter aquaticus</name>
    <dbReference type="NCBI Taxonomy" id="520092"/>
    <lineage>
        <taxon>Bacteria</taxon>
        <taxon>Pseudomonadati</taxon>
        <taxon>Pseudomonadota</taxon>
        <taxon>Gammaproteobacteria</taxon>
        <taxon>Lysobacterales</taxon>
        <taxon>Rhodanobacteraceae</taxon>
        <taxon>Tahibacter</taxon>
    </lineage>
</organism>
<keyword evidence="4 7" id="KW-1133">Transmembrane helix</keyword>
<feature type="domain" description="ABC3 transporter permease C-terminal" evidence="8">
    <location>
        <begin position="691"/>
        <end position="795"/>
    </location>
</feature>
<dbReference type="PANTHER" id="PTHR30572">
    <property type="entry name" value="MEMBRANE COMPONENT OF TRANSPORTER-RELATED"/>
    <property type="match status" value="1"/>
</dbReference>
<evidence type="ECO:0000256" key="5">
    <source>
        <dbReference type="ARBA" id="ARBA00023136"/>
    </source>
</evidence>
<comment type="subcellular location">
    <subcellularLocation>
        <location evidence="1">Cell membrane</location>
        <topology evidence="1">Multi-pass membrane protein</topology>
    </subcellularLocation>
</comment>
<dbReference type="AlphaFoldDB" id="A0A4R6Z0M8"/>
<feature type="transmembrane region" description="Helical" evidence="7">
    <location>
        <begin position="317"/>
        <end position="344"/>
    </location>
</feature>
<feature type="domain" description="MacB-like periplasmic core" evidence="9">
    <location>
        <begin position="425"/>
        <end position="627"/>
    </location>
</feature>
<feature type="transmembrane region" description="Helical" evidence="7">
    <location>
        <begin position="685"/>
        <end position="704"/>
    </location>
</feature>
<dbReference type="GO" id="GO:0005886">
    <property type="term" value="C:plasma membrane"/>
    <property type="evidence" value="ECO:0007669"/>
    <property type="project" value="UniProtKB-SubCell"/>
</dbReference>
<evidence type="ECO:0000256" key="1">
    <source>
        <dbReference type="ARBA" id="ARBA00004651"/>
    </source>
</evidence>
<gene>
    <name evidence="10" type="ORF">DFR29_105270</name>
</gene>
<reference evidence="10 11" key="1">
    <citation type="submission" date="2019-03" db="EMBL/GenBank/DDBJ databases">
        <title>Genomic Encyclopedia of Type Strains, Phase IV (KMG-IV): sequencing the most valuable type-strain genomes for metagenomic binning, comparative biology and taxonomic classification.</title>
        <authorList>
            <person name="Goeker M."/>
        </authorList>
    </citation>
    <scope>NUCLEOTIDE SEQUENCE [LARGE SCALE GENOMIC DNA]</scope>
    <source>
        <strain evidence="10 11">DSM 21667</strain>
    </source>
</reference>
<evidence type="ECO:0000259" key="9">
    <source>
        <dbReference type="Pfam" id="PF12704"/>
    </source>
</evidence>
<feature type="domain" description="MacB-like periplasmic core" evidence="9">
    <location>
        <begin position="21"/>
        <end position="232"/>
    </location>
</feature>
<proteinExistence type="inferred from homology"/>
<dbReference type="InterPro" id="IPR050250">
    <property type="entry name" value="Macrolide_Exporter_MacB"/>
</dbReference>
<keyword evidence="2" id="KW-1003">Cell membrane</keyword>
<evidence type="ECO:0000256" key="4">
    <source>
        <dbReference type="ARBA" id="ARBA00022989"/>
    </source>
</evidence>
<evidence type="ECO:0000256" key="2">
    <source>
        <dbReference type="ARBA" id="ARBA00022475"/>
    </source>
</evidence>
<sequence>MLHISDFKYALRLLKKTPGFTALTILVLAGGLAISLYTFGLLNTLLYKDLPIADGGSVVRVVGERKGRISTVNAYLLSEIRAGGIRSLSELGAYSATTLALGDKDSVRNLSATLAEWNVFEFSRTKPLMGRGFVREDSTDGAEAVVVLGYKVWQSAFAGDPNIIDRSILLNRKPTRVVGVMPKDYAFPGSASLWLPISSKDLQPTGYTANAYSVYARLAPGASHSQVRTELQGLMKRVQQQDGRADSQEEDLDGLFPLTFQSVQTYPEGPFVFAILNAVSLFILLLACVNVGNMLLARTNERMREIAVRVALGAPRLRLLLQMTLESMIICVSGGIIAVLLAGWALKSTNGFIATVFEGNLPYWWNWGLDGATVTAAAVFIPLMILLVSVMPVYGATRINASALLRDGTRGSQGRTSGRISRILVTIQIALISVVLLVGTAMGIIAYRAGHIDFGIDPTNLLTMQVDLRDSSQDTPEKQLLFYQRLLGELRGSSDIDAALLTGNLGASRFAVDDMEYSRIGDYPEATLLVTSESPGQIGTRLLEGRNFDSRDSETGLKTAVISQSLARAYWGGESALGKRIRLLDEQGKTTEQRIVIGVVSDVRRGENLLVTDKNTFAAIYQPLPQAIEPVLGVLVRHRGSAAAARTAMYRAVSNVDAYVVPGPIANYDDSQKKLTLVATTMTDLFVRCGIFAILLAMTGIYGLSSNTVVQRTHEIGLRRAVGATDRSIIWLFLRQGGRQVTAGLLISALISIGILYLLSRFAGLGTLTLVVVGVFFAALVTGLVMSAIYIATRRVVKNEPSVALRYE</sequence>
<comment type="similarity">
    <text evidence="6">Belongs to the ABC-4 integral membrane protein family.</text>
</comment>
<feature type="transmembrane region" description="Helical" evidence="7">
    <location>
        <begin position="765"/>
        <end position="792"/>
    </location>
</feature>
<evidence type="ECO:0000256" key="6">
    <source>
        <dbReference type="ARBA" id="ARBA00038076"/>
    </source>
</evidence>
<feature type="transmembrane region" description="Helical" evidence="7">
    <location>
        <begin position="423"/>
        <end position="447"/>
    </location>
</feature>
<keyword evidence="5 7" id="KW-0472">Membrane</keyword>
<evidence type="ECO:0000256" key="3">
    <source>
        <dbReference type="ARBA" id="ARBA00022692"/>
    </source>
</evidence>
<accession>A0A4R6Z0M8</accession>
<keyword evidence="3 7" id="KW-0812">Transmembrane</keyword>
<protein>
    <submittedName>
        <fullName evidence="10">Putative permease</fullName>
    </submittedName>
</protein>
<evidence type="ECO:0000313" key="11">
    <source>
        <dbReference type="Proteomes" id="UP000295293"/>
    </source>
</evidence>
<dbReference type="GO" id="GO:0022857">
    <property type="term" value="F:transmembrane transporter activity"/>
    <property type="evidence" value="ECO:0007669"/>
    <property type="project" value="TreeGrafter"/>
</dbReference>
<dbReference type="OrthoDB" id="9770036at2"/>
<feature type="transmembrane region" description="Helical" evidence="7">
    <location>
        <begin position="20"/>
        <end position="42"/>
    </location>
</feature>
<evidence type="ECO:0000256" key="7">
    <source>
        <dbReference type="SAM" id="Phobius"/>
    </source>
</evidence>
<dbReference type="PANTHER" id="PTHR30572:SF4">
    <property type="entry name" value="ABC TRANSPORTER PERMEASE YTRF"/>
    <property type="match status" value="1"/>
</dbReference>
<comment type="caution">
    <text evidence="10">The sequence shown here is derived from an EMBL/GenBank/DDBJ whole genome shotgun (WGS) entry which is preliminary data.</text>
</comment>
<feature type="domain" description="ABC3 transporter permease C-terminal" evidence="8">
    <location>
        <begin position="278"/>
        <end position="400"/>
    </location>
</feature>
<evidence type="ECO:0000259" key="8">
    <source>
        <dbReference type="Pfam" id="PF02687"/>
    </source>
</evidence>
<feature type="transmembrane region" description="Helical" evidence="7">
    <location>
        <begin position="364"/>
        <end position="388"/>
    </location>
</feature>
<keyword evidence="11" id="KW-1185">Reference proteome</keyword>
<name>A0A4R6Z0M8_9GAMM</name>
<feature type="transmembrane region" description="Helical" evidence="7">
    <location>
        <begin position="741"/>
        <end position="759"/>
    </location>
</feature>